<dbReference type="PANTHER" id="PTHR10502:SF102">
    <property type="entry name" value="ANNEXIN B11"/>
    <property type="match status" value="1"/>
</dbReference>
<comment type="similarity">
    <text evidence="1 4">Belongs to the annexin family.</text>
</comment>
<dbReference type="PRINTS" id="PR00196">
    <property type="entry name" value="ANNEXIN"/>
</dbReference>
<dbReference type="GO" id="GO:0005634">
    <property type="term" value="C:nucleus"/>
    <property type="evidence" value="ECO:0007669"/>
    <property type="project" value="TreeGrafter"/>
</dbReference>
<reference evidence="5" key="1">
    <citation type="journal article" date="2012" name="Nature">
        <title>The oyster genome reveals stress adaptation and complexity of shell formation.</title>
        <authorList>
            <person name="Zhang G."/>
            <person name="Fang X."/>
            <person name="Guo X."/>
            <person name="Li L."/>
            <person name="Luo R."/>
            <person name="Xu F."/>
            <person name="Yang P."/>
            <person name="Zhang L."/>
            <person name="Wang X."/>
            <person name="Qi H."/>
            <person name="Xiong Z."/>
            <person name="Que H."/>
            <person name="Xie Y."/>
            <person name="Holland P.W."/>
            <person name="Paps J."/>
            <person name="Zhu Y."/>
            <person name="Wu F."/>
            <person name="Chen Y."/>
            <person name="Wang J."/>
            <person name="Peng C."/>
            <person name="Meng J."/>
            <person name="Yang L."/>
            <person name="Liu J."/>
            <person name="Wen B."/>
            <person name="Zhang N."/>
            <person name="Huang Z."/>
            <person name="Zhu Q."/>
            <person name="Feng Y."/>
            <person name="Mount A."/>
            <person name="Hedgecock D."/>
            <person name="Xu Z."/>
            <person name="Liu Y."/>
            <person name="Domazet-Loso T."/>
            <person name="Du Y."/>
            <person name="Sun X."/>
            <person name="Zhang S."/>
            <person name="Liu B."/>
            <person name="Cheng P."/>
            <person name="Jiang X."/>
            <person name="Li J."/>
            <person name="Fan D."/>
            <person name="Wang W."/>
            <person name="Fu W."/>
            <person name="Wang T."/>
            <person name="Wang B."/>
            <person name="Zhang J."/>
            <person name="Peng Z."/>
            <person name="Li Y."/>
            <person name="Li N."/>
            <person name="Wang J."/>
            <person name="Chen M."/>
            <person name="He Y."/>
            <person name="Tan F."/>
            <person name="Song X."/>
            <person name="Zheng Q."/>
            <person name="Huang R."/>
            <person name="Yang H."/>
            <person name="Du X."/>
            <person name="Chen L."/>
            <person name="Yang M."/>
            <person name="Gaffney P.M."/>
            <person name="Wang S."/>
            <person name="Luo L."/>
            <person name="She Z."/>
            <person name="Ming Y."/>
            <person name="Huang W."/>
            <person name="Zhang S."/>
            <person name="Huang B."/>
            <person name="Zhang Y."/>
            <person name="Qu T."/>
            <person name="Ni P."/>
            <person name="Miao G."/>
            <person name="Wang J."/>
            <person name="Wang Q."/>
            <person name="Steinberg C.E."/>
            <person name="Wang H."/>
            <person name="Li N."/>
            <person name="Qian L."/>
            <person name="Zhang G."/>
            <person name="Li Y."/>
            <person name="Yang H."/>
            <person name="Liu X."/>
            <person name="Wang J."/>
            <person name="Yin Y."/>
            <person name="Wang J."/>
        </authorList>
    </citation>
    <scope>NUCLEOTIDE SEQUENCE [LARGE SCALE GENOMIC DNA]</scope>
    <source>
        <strain evidence="5">05x7-T-G4-1.051#20</strain>
    </source>
</reference>
<evidence type="ECO:0000256" key="4">
    <source>
        <dbReference type="RuleBase" id="RU003540"/>
    </source>
</evidence>
<protein>
    <recommendedName>
        <fullName evidence="4">Annexin</fullName>
    </recommendedName>
</protein>
<dbReference type="GO" id="GO:0005544">
    <property type="term" value="F:calcium-dependent phospholipid binding"/>
    <property type="evidence" value="ECO:0007669"/>
    <property type="project" value="UniProtKB-KW"/>
</dbReference>
<dbReference type="AlphaFoldDB" id="K1RGT2"/>
<dbReference type="Pfam" id="PF00191">
    <property type="entry name" value="Annexin"/>
    <property type="match status" value="1"/>
</dbReference>
<dbReference type="InterPro" id="IPR018502">
    <property type="entry name" value="Annexin_repeat"/>
</dbReference>
<dbReference type="GO" id="GO:0012506">
    <property type="term" value="C:vesicle membrane"/>
    <property type="evidence" value="ECO:0007669"/>
    <property type="project" value="TreeGrafter"/>
</dbReference>
<dbReference type="PROSITE" id="PS00223">
    <property type="entry name" value="ANNEXIN_1"/>
    <property type="match status" value="1"/>
</dbReference>
<proteinExistence type="inferred from homology"/>
<keyword evidence="4" id="KW-0106">Calcium</keyword>
<dbReference type="PROSITE" id="PS51897">
    <property type="entry name" value="ANNEXIN_2"/>
    <property type="match status" value="1"/>
</dbReference>
<dbReference type="PANTHER" id="PTHR10502">
    <property type="entry name" value="ANNEXIN"/>
    <property type="match status" value="1"/>
</dbReference>
<dbReference type="InterPro" id="IPR018252">
    <property type="entry name" value="Annexin_repeat_CS"/>
</dbReference>
<dbReference type="FunFam" id="1.10.220.10:FF:000001">
    <property type="entry name" value="Annexin"/>
    <property type="match status" value="1"/>
</dbReference>
<keyword evidence="3 4" id="KW-0041">Annexin</keyword>
<dbReference type="GO" id="GO:0005886">
    <property type="term" value="C:plasma membrane"/>
    <property type="evidence" value="ECO:0007669"/>
    <property type="project" value="TreeGrafter"/>
</dbReference>
<dbReference type="Gene3D" id="1.10.220.10">
    <property type="entry name" value="Annexin"/>
    <property type="match status" value="1"/>
</dbReference>
<keyword evidence="2 4" id="KW-0677">Repeat</keyword>
<dbReference type="HOGENOM" id="CLU_025300_3_3_1"/>
<accession>K1RGT2</accession>
<organism evidence="5">
    <name type="scientific">Magallana gigas</name>
    <name type="common">Pacific oyster</name>
    <name type="synonym">Crassostrea gigas</name>
    <dbReference type="NCBI Taxonomy" id="29159"/>
    <lineage>
        <taxon>Eukaryota</taxon>
        <taxon>Metazoa</taxon>
        <taxon>Spiralia</taxon>
        <taxon>Lophotrochozoa</taxon>
        <taxon>Mollusca</taxon>
        <taxon>Bivalvia</taxon>
        <taxon>Autobranchia</taxon>
        <taxon>Pteriomorphia</taxon>
        <taxon>Ostreida</taxon>
        <taxon>Ostreoidea</taxon>
        <taxon>Ostreidae</taxon>
        <taxon>Magallana</taxon>
    </lineage>
</organism>
<dbReference type="GO" id="GO:0005509">
    <property type="term" value="F:calcium ion binding"/>
    <property type="evidence" value="ECO:0007669"/>
    <property type="project" value="InterPro"/>
</dbReference>
<dbReference type="InParanoid" id="K1RGT2"/>
<dbReference type="InterPro" id="IPR001464">
    <property type="entry name" value="Annexin"/>
</dbReference>
<dbReference type="GO" id="GO:0001786">
    <property type="term" value="F:phosphatidylserine binding"/>
    <property type="evidence" value="ECO:0007669"/>
    <property type="project" value="TreeGrafter"/>
</dbReference>
<dbReference type="SMART" id="SM00335">
    <property type="entry name" value="ANX"/>
    <property type="match status" value="1"/>
</dbReference>
<dbReference type="SUPFAM" id="SSF47874">
    <property type="entry name" value="Annexin"/>
    <property type="match status" value="1"/>
</dbReference>
<gene>
    <name evidence="5" type="ORF">CGI_10021864</name>
</gene>
<dbReference type="InterPro" id="IPR037104">
    <property type="entry name" value="Annexin_sf"/>
</dbReference>
<evidence type="ECO:0000256" key="2">
    <source>
        <dbReference type="ARBA" id="ARBA00022737"/>
    </source>
</evidence>
<dbReference type="GO" id="GO:0005737">
    <property type="term" value="C:cytoplasm"/>
    <property type="evidence" value="ECO:0007669"/>
    <property type="project" value="TreeGrafter"/>
</dbReference>
<comment type="domain">
    <text evidence="4">A pair of annexin repeats may form one binding site for calcium and phospholipid.</text>
</comment>
<evidence type="ECO:0000313" key="5">
    <source>
        <dbReference type="EMBL" id="EKC40620.1"/>
    </source>
</evidence>
<name>K1RGT2_MAGGI</name>
<evidence type="ECO:0000256" key="3">
    <source>
        <dbReference type="ARBA" id="ARBA00023216"/>
    </source>
</evidence>
<sequence length="63" mass="7136">MKGLGTDDRTLIRIIITRAEVDMVQIKQEFQKQFGKSLDGFIRDDTSGDYRKVLLALVSQGGY</sequence>
<dbReference type="EMBL" id="JH817080">
    <property type="protein sequence ID" value="EKC40620.1"/>
    <property type="molecule type" value="Genomic_DNA"/>
</dbReference>
<evidence type="ECO:0000256" key="1">
    <source>
        <dbReference type="ARBA" id="ARBA00007831"/>
    </source>
</evidence>
<keyword evidence="4" id="KW-0111">Calcium/phospholipid-binding</keyword>